<protein>
    <submittedName>
        <fullName evidence="1">Uncharacterized protein</fullName>
    </submittedName>
</protein>
<dbReference type="EMBL" id="JH794926">
    <property type="protein sequence ID" value="ELQ70290.1"/>
    <property type="molecule type" value="Genomic_DNA"/>
</dbReference>
<accession>L7JRU6</accession>
<proteinExistence type="predicted"/>
<organism>
    <name type="scientific">Pyricularia oryzae (strain P131)</name>
    <name type="common">Rice blast fungus</name>
    <name type="synonym">Magnaporthe oryzae</name>
    <dbReference type="NCBI Taxonomy" id="1143193"/>
    <lineage>
        <taxon>Eukaryota</taxon>
        <taxon>Fungi</taxon>
        <taxon>Dikarya</taxon>
        <taxon>Ascomycota</taxon>
        <taxon>Pezizomycotina</taxon>
        <taxon>Sordariomycetes</taxon>
        <taxon>Sordariomycetidae</taxon>
        <taxon>Magnaporthales</taxon>
        <taxon>Pyriculariaceae</taxon>
        <taxon>Pyricularia</taxon>
    </lineage>
</organism>
<sequence>MTSVAGAVASDFWKVDLYGPPQGYSNVKSEIVATVVCGDGRKANLSYTHSWRGDSTTNTITIRCRITPKVIKGGPLPPNYELKAEPIWAGDERAIEAAKREQEERFHEQFELMNLMMDASADPKARRLFASPYCPTTKWRSCPKDRQMGIGSEDVRPWYERFWAFKTNLGGGVSSVVSSVTVYEVSLVGTPGEMDQETASRLPLLLPRQARPMVYQCTAKKSQY</sequence>
<name>L7JRU6_PYRO1</name>
<evidence type="ECO:0000313" key="1">
    <source>
        <dbReference type="EMBL" id="ELQ70290.1"/>
    </source>
</evidence>
<reference evidence="1" key="1">
    <citation type="journal article" date="2012" name="PLoS Genet.">
        <title>Comparative analysis of the genomes of two field isolates of the rice blast fungus Magnaporthe oryzae.</title>
        <authorList>
            <person name="Xue M."/>
            <person name="Yang J."/>
            <person name="Li Z."/>
            <person name="Hu S."/>
            <person name="Yao N."/>
            <person name="Dean R.A."/>
            <person name="Zhao W."/>
            <person name="Shen M."/>
            <person name="Zhang H."/>
            <person name="Li C."/>
            <person name="Liu L."/>
            <person name="Cao L."/>
            <person name="Xu X."/>
            <person name="Xing Y."/>
            <person name="Hsiang T."/>
            <person name="Zhang Z."/>
            <person name="Xu J.R."/>
            <person name="Peng Y.L."/>
        </authorList>
    </citation>
    <scope>NUCLEOTIDE SEQUENCE [LARGE SCALE GENOMIC DNA]</scope>
    <source>
        <strain evidence="1">P131</strain>
    </source>
</reference>
<dbReference type="AlphaFoldDB" id="L7JRU6"/>
<gene>
    <name evidence="1" type="ORF">OOW_P131scaffold00057g6</name>
</gene>